<keyword evidence="1" id="KW-1133">Transmembrane helix</keyword>
<dbReference type="Proteomes" id="UP001500822">
    <property type="component" value="Unassembled WGS sequence"/>
</dbReference>
<accession>A0ABP8Z6F0</accession>
<dbReference type="EMBL" id="BAABIE010000007">
    <property type="protein sequence ID" value="GAA4747926.1"/>
    <property type="molecule type" value="Genomic_DNA"/>
</dbReference>
<dbReference type="InterPro" id="IPR019675">
    <property type="entry name" value="DUF2550"/>
</dbReference>
<dbReference type="RefSeq" id="WP_345313204.1">
    <property type="nucleotide sequence ID" value="NZ_BAABIE010000007.1"/>
</dbReference>
<evidence type="ECO:0000313" key="2">
    <source>
        <dbReference type="EMBL" id="GAA4747926.1"/>
    </source>
</evidence>
<keyword evidence="1" id="KW-0472">Membrane</keyword>
<evidence type="ECO:0000313" key="3">
    <source>
        <dbReference type="Proteomes" id="UP001500822"/>
    </source>
</evidence>
<organism evidence="2 3">
    <name type="scientific">Gordonia alkaliphila</name>
    <dbReference type="NCBI Taxonomy" id="1053547"/>
    <lineage>
        <taxon>Bacteria</taxon>
        <taxon>Bacillati</taxon>
        <taxon>Actinomycetota</taxon>
        <taxon>Actinomycetes</taxon>
        <taxon>Mycobacteriales</taxon>
        <taxon>Gordoniaceae</taxon>
        <taxon>Gordonia</taxon>
    </lineage>
</organism>
<feature type="transmembrane region" description="Helical" evidence="1">
    <location>
        <begin position="6"/>
        <end position="24"/>
    </location>
</feature>
<reference evidence="3" key="1">
    <citation type="journal article" date="2019" name="Int. J. Syst. Evol. Microbiol.">
        <title>The Global Catalogue of Microorganisms (GCM) 10K type strain sequencing project: providing services to taxonomists for standard genome sequencing and annotation.</title>
        <authorList>
            <consortium name="The Broad Institute Genomics Platform"/>
            <consortium name="The Broad Institute Genome Sequencing Center for Infectious Disease"/>
            <person name="Wu L."/>
            <person name="Ma J."/>
        </authorList>
    </citation>
    <scope>NUCLEOTIDE SEQUENCE [LARGE SCALE GENOMIC DNA]</scope>
    <source>
        <strain evidence="3">JCM 18077</strain>
    </source>
</reference>
<keyword evidence="3" id="KW-1185">Reference proteome</keyword>
<dbReference type="Pfam" id="PF10739">
    <property type="entry name" value="DUF2550"/>
    <property type="match status" value="1"/>
</dbReference>
<protein>
    <submittedName>
        <fullName evidence="2">DUF2550 domain-containing protein</fullName>
    </submittedName>
</protein>
<proteinExistence type="predicted"/>
<comment type="caution">
    <text evidence="2">The sequence shown here is derived from an EMBL/GenBank/DDBJ whole genome shotgun (WGS) entry which is preliminary data.</text>
</comment>
<evidence type="ECO:0000256" key="1">
    <source>
        <dbReference type="SAM" id="Phobius"/>
    </source>
</evidence>
<name>A0ABP8Z6F0_9ACTN</name>
<sequence>MPWWGWLVLALVVGAVLLLAGLIYRVREVRRAGTPVILRALPAESDRGWRHGSVHYTEFALVYYRLTALLPGPTAALPRRHVELHGRRAPEGTELEIMDPDMVVLELHVTGPGPGSGDYEIAMSPILVTAFSSWLESRPPRRSRRRGAR</sequence>
<keyword evidence="1" id="KW-0812">Transmembrane</keyword>
<gene>
    <name evidence="2" type="ORF">GCM10023217_17420</name>
</gene>